<dbReference type="PIRSF" id="PIRSF005644">
    <property type="entry name" value="Hdrgns_mtr_HypE"/>
    <property type="match status" value="1"/>
</dbReference>
<dbReference type="AlphaFoldDB" id="A0A1G8YJE8"/>
<dbReference type="InterPro" id="IPR036921">
    <property type="entry name" value="PurM-like_N_sf"/>
</dbReference>
<dbReference type="CDD" id="cd02197">
    <property type="entry name" value="HypE"/>
    <property type="match status" value="1"/>
</dbReference>
<organism evidence="4 5">
    <name type="scientific">Methanoculleus thermophilus</name>
    <dbReference type="NCBI Taxonomy" id="2200"/>
    <lineage>
        <taxon>Archaea</taxon>
        <taxon>Methanobacteriati</taxon>
        <taxon>Methanobacteriota</taxon>
        <taxon>Stenosarchaea group</taxon>
        <taxon>Methanomicrobia</taxon>
        <taxon>Methanomicrobiales</taxon>
        <taxon>Methanomicrobiaceae</taxon>
        <taxon>Methanoculleus</taxon>
    </lineage>
</organism>
<dbReference type="PANTHER" id="PTHR30303:SF0">
    <property type="entry name" value="CARBAMOYL DEHYDRATASE HYPE"/>
    <property type="match status" value="1"/>
</dbReference>
<dbReference type="Pfam" id="PF00586">
    <property type="entry name" value="AIRS"/>
    <property type="match status" value="1"/>
</dbReference>
<dbReference type="EMBL" id="FNFT01000003">
    <property type="protein sequence ID" value="SDK02230.1"/>
    <property type="molecule type" value="Genomic_DNA"/>
</dbReference>
<accession>A0A1G8YJE8</accession>
<dbReference type="GO" id="GO:0051604">
    <property type="term" value="P:protein maturation"/>
    <property type="evidence" value="ECO:0007669"/>
    <property type="project" value="TreeGrafter"/>
</dbReference>
<proteinExistence type="inferred from homology"/>
<evidence type="ECO:0000259" key="2">
    <source>
        <dbReference type="Pfam" id="PF00586"/>
    </source>
</evidence>
<dbReference type="RefSeq" id="WP_066954353.1">
    <property type="nucleotide sequence ID" value="NZ_BCNX01000003.1"/>
</dbReference>
<feature type="domain" description="PurM-like N-terminal" evidence="2">
    <location>
        <begin position="38"/>
        <end position="150"/>
    </location>
</feature>
<dbReference type="STRING" id="2200.GCA_001571405_00273"/>
<evidence type="ECO:0000313" key="4">
    <source>
        <dbReference type="EMBL" id="SDK02230.1"/>
    </source>
</evidence>
<reference evidence="4 5" key="1">
    <citation type="submission" date="2016-10" db="EMBL/GenBank/DDBJ databases">
        <authorList>
            <person name="Varghese N."/>
            <person name="Submissions S."/>
        </authorList>
    </citation>
    <scope>NUCLEOTIDE SEQUENCE [LARGE SCALE GENOMIC DNA]</scope>
    <source>
        <strain evidence="4 5">DSM 2373</strain>
    </source>
</reference>
<feature type="domain" description="PurM-like C-terminal" evidence="3">
    <location>
        <begin position="160"/>
        <end position="309"/>
    </location>
</feature>
<dbReference type="SUPFAM" id="SSF55326">
    <property type="entry name" value="PurM N-terminal domain-like"/>
    <property type="match status" value="1"/>
</dbReference>
<dbReference type="NCBIfam" id="TIGR02124">
    <property type="entry name" value="hypE"/>
    <property type="match status" value="1"/>
</dbReference>
<evidence type="ECO:0000313" key="5">
    <source>
        <dbReference type="Proteomes" id="UP000326500"/>
    </source>
</evidence>
<sequence>MKVNLMHGAGGEVMGELLRVITNLKHNNAGGIGLESLDDGAVIPLNGQNIVFTTDNHVVSPIFFPGGDIGRIAVCGTINDLAMMGGRPIALSCGMVIPEGFDVADLERIVASMDATLEECGANLVTGDTKVLERSALDTIVINTAGIGVAERVVRDNGLRVGDKILVSGTIGDHGIAIMAHREGFDFGDQIRSDVAPLWPLVEQALAAGDIHAMKDPTRGGFANAINEMARKSGVGVIIEQEALPLRASVRSAAGMLGIDPLEVANEGKVVMGVAPDDAEAVLAAIRKHPYGRDAAIIGEVVEGSHVIMRTEIGGERFIEPPIGDPVPRVC</sequence>
<evidence type="ECO:0000256" key="1">
    <source>
        <dbReference type="ARBA" id="ARBA00006243"/>
    </source>
</evidence>
<dbReference type="Gene3D" id="3.30.1330.10">
    <property type="entry name" value="PurM-like, N-terminal domain"/>
    <property type="match status" value="1"/>
</dbReference>
<dbReference type="InterPro" id="IPR011854">
    <property type="entry name" value="HypE"/>
</dbReference>
<dbReference type="SUPFAM" id="SSF56042">
    <property type="entry name" value="PurM C-terminal domain-like"/>
    <property type="match status" value="1"/>
</dbReference>
<dbReference type="InterPro" id="IPR010918">
    <property type="entry name" value="PurM-like_C_dom"/>
</dbReference>
<dbReference type="Proteomes" id="UP000326500">
    <property type="component" value="Unassembled WGS sequence"/>
</dbReference>
<dbReference type="OrthoDB" id="31494at2157"/>
<dbReference type="PANTHER" id="PTHR30303">
    <property type="entry name" value="HYDROGENASE ISOENZYMES FORMATION PROTEIN HYPE"/>
    <property type="match status" value="1"/>
</dbReference>
<gene>
    <name evidence="4" type="ORF">SAMN04488571_10324</name>
</gene>
<name>A0A1G8YJE8_9EURY</name>
<dbReference type="InterPro" id="IPR036676">
    <property type="entry name" value="PurM-like_C_sf"/>
</dbReference>
<dbReference type="Pfam" id="PF02769">
    <property type="entry name" value="AIRS_C"/>
    <property type="match status" value="1"/>
</dbReference>
<dbReference type="Gene3D" id="3.90.650.10">
    <property type="entry name" value="PurM-like C-terminal domain"/>
    <property type="match status" value="1"/>
</dbReference>
<dbReference type="InterPro" id="IPR016188">
    <property type="entry name" value="PurM-like_N"/>
</dbReference>
<keyword evidence="5" id="KW-1185">Reference proteome</keyword>
<comment type="similarity">
    <text evidence="1">Belongs to the HypE family.</text>
</comment>
<evidence type="ECO:0000259" key="3">
    <source>
        <dbReference type="Pfam" id="PF02769"/>
    </source>
</evidence>
<protein>
    <submittedName>
        <fullName evidence="4">Hydrogenase expression/formation protein HypE</fullName>
    </submittedName>
</protein>